<proteinExistence type="predicted"/>
<protein>
    <submittedName>
        <fullName evidence="3">Outer envelope protein 64, mitochondrial-like</fullName>
    </submittedName>
</protein>
<evidence type="ECO:0000313" key="3">
    <source>
        <dbReference type="RefSeq" id="XP_010468543.1"/>
    </source>
</evidence>
<dbReference type="GeneID" id="104748633"/>
<gene>
    <name evidence="3" type="primary">LOC104748633</name>
</gene>
<accession>A0ABM0WBC5</accession>
<organism evidence="2 3">
    <name type="scientific">Camelina sativa</name>
    <name type="common">False flax</name>
    <name type="synonym">Myagrum sativum</name>
    <dbReference type="NCBI Taxonomy" id="90675"/>
    <lineage>
        <taxon>Eukaryota</taxon>
        <taxon>Viridiplantae</taxon>
        <taxon>Streptophyta</taxon>
        <taxon>Embryophyta</taxon>
        <taxon>Tracheophyta</taxon>
        <taxon>Spermatophyta</taxon>
        <taxon>Magnoliopsida</taxon>
        <taxon>eudicotyledons</taxon>
        <taxon>Gunneridae</taxon>
        <taxon>Pentapetalae</taxon>
        <taxon>rosids</taxon>
        <taxon>malvids</taxon>
        <taxon>Brassicales</taxon>
        <taxon>Brassicaceae</taxon>
        <taxon>Camelineae</taxon>
        <taxon>Camelina</taxon>
    </lineage>
</organism>
<sequence length="152" mass="16343">MIEWPVVLESREGELQQIRAGKGMVARFDVKDYITGFGSPQWKKTHEAAEKTAVVITTLLKHGATCVGNTIMDELGFGVIGENKHYGTPINPLMPSNVPGGCSSGSAVSVGAELVDFSLRIDTTGGVRIPASFCGMSSKQIMKNGRKRANRF</sequence>
<evidence type="ECO:0000259" key="1">
    <source>
        <dbReference type="Pfam" id="PF01425"/>
    </source>
</evidence>
<evidence type="ECO:0000313" key="2">
    <source>
        <dbReference type="Proteomes" id="UP000694864"/>
    </source>
</evidence>
<dbReference type="SUPFAM" id="SSF75304">
    <property type="entry name" value="Amidase signature (AS) enzymes"/>
    <property type="match status" value="1"/>
</dbReference>
<reference evidence="2" key="1">
    <citation type="journal article" date="2014" name="Nat. Commun.">
        <title>The emerging biofuel crop Camelina sativa retains a highly undifferentiated hexaploid genome structure.</title>
        <authorList>
            <person name="Kagale S."/>
            <person name="Koh C."/>
            <person name="Nixon J."/>
            <person name="Bollina V."/>
            <person name="Clarke W.E."/>
            <person name="Tuteja R."/>
            <person name="Spillane C."/>
            <person name="Robinson S.J."/>
            <person name="Links M.G."/>
            <person name="Clarke C."/>
            <person name="Higgins E.E."/>
            <person name="Huebert T."/>
            <person name="Sharpe A.G."/>
            <person name="Parkin I.A."/>
        </authorList>
    </citation>
    <scope>NUCLEOTIDE SEQUENCE [LARGE SCALE GENOMIC DNA]</scope>
    <source>
        <strain evidence="2">cv. DH55</strain>
    </source>
</reference>
<dbReference type="Gene3D" id="3.90.1300.10">
    <property type="entry name" value="Amidase signature (AS) domain"/>
    <property type="match status" value="1"/>
</dbReference>
<dbReference type="Pfam" id="PF01425">
    <property type="entry name" value="Amidase"/>
    <property type="match status" value="1"/>
</dbReference>
<dbReference type="PANTHER" id="PTHR46310">
    <property type="entry name" value="AMIDASE 1"/>
    <property type="match status" value="1"/>
</dbReference>
<dbReference type="InterPro" id="IPR023631">
    <property type="entry name" value="Amidase_dom"/>
</dbReference>
<feature type="domain" description="Amidase" evidence="1">
    <location>
        <begin position="28"/>
        <end position="136"/>
    </location>
</feature>
<reference evidence="3" key="2">
    <citation type="submission" date="2025-08" db="UniProtKB">
        <authorList>
            <consortium name="RefSeq"/>
        </authorList>
    </citation>
    <scope>IDENTIFICATION</scope>
    <source>
        <tissue evidence="3">Leaf</tissue>
    </source>
</reference>
<dbReference type="InterPro" id="IPR036928">
    <property type="entry name" value="AS_sf"/>
</dbReference>
<dbReference type="RefSeq" id="XP_010468543.1">
    <property type="nucleotide sequence ID" value="XM_010470241.2"/>
</dbReference>
<name>A0ABM0WBC5_CAMSA</name>
<dbReference type="PANTHER" id="PTHR46310:SF4">
    <property type="entry name" value="OUTER ENVELOPE PROTEIN 64, MITOCHONDRIAL"/>
    <property type="match status" value="1"/>
</dbReference>
<keyword evidence="2" id="KW-1185">Reference proteome</keyword>
<dbReference type="Proteomes" id="UP000694864">
    <property type="component" value="Chromosome 15"/>
</dbReference>